<feature type="chain" id="PRO_5042910727" description="beta-N-acetylhexosaminidase" evidence="8">
    <location>
        <begin position="17"/>
        <end position="414"/>
    </location>
</feature>
<dbReference type="Gene3D" id="3.30.379.10">
    <property type="entry name" value="Chitobiase/beta-hexosaminidase domain 2-like"/>
    <property type="match status" value="1"/>
</dbReference>
<dbReference type="PANTHER" id="PTHR22600">
    <property type="entry name" value="BETA-HEXOSAMINIDASE"/>
    <property type="match status" value="1"/>
</dbReference>
<keyword evidence="4" id="KW-0378">Hydrolase</keyword>
<evidence type="ECO:0000256" key="5">
    <source>
        <dbReference type="ARBA" id="ARBA00023180"/>
    </source>
</evidence>
<organism evidence="11 12">
    <name type="scientific">Trichostrongylus colubriformis</name>
    <name type="common">Black scour worm</name>
    <dbReference type="NCBI Taxonomy" id="6319"/>
    <lineage>
        <taxon>Eukaryota</taxon>
        <taxon>Metazoa</taxon>
        <taxon>Ecdysozoa</taxon>
        <taxon>Nematoda</taxon>
        <taxon>Chromadorea</taxon>
        <taxon>Rhabditida</taxon>
        <taxon>Rhabditina</taxon>
        <taxon>Rhabditomorpha</taxon>
        <taxon>Strongyloidea</taxon>
        <taxon>Trichostrongylidae</taxon>
        <taxon>Trichostrongylus</taxon>
    </lineage>
</organism>
<evidence type="ECO:0000256" key="6">
    <source>
        <dbReference type="ARBA" id="ARBA00023295"/>
    </source>
</evidence>
<comment type="caution">
    <text evidence="11">The sequence shown here is derived from an EMBL/GenBank/DDBJ whole genome shotgun (WGS) entry which is preliminary data.</text>
</comment>
<dbReference type="InterPro" id="IPR029018">
    <property type="entry name" value="Hex-like_dom2"/>
</dbReference>
<feature type="signal peptide" evidence="8">
    <location>
        <begin position="1"/>
        <end position="16"/>
    </location>
</feature>
<dbReference type="InterPro" id="IPR029019">
    <property type="entry name" value="HEX_eukaryotic_N"/>
</dbReference>
<dbReference type="Proteomes" id="UP001331761">
    <property type="component" value="Unassembled WGS sequence"/>
</dbReference>
<feature type="domain" description="Glycoside hydrolase family 20 catalytic" evidence="9">
    <location>
        <begin position="330"/>
        <end position="366"/>
    </location>
</feature>
<evidence type="ECO:0000259" key="10">
    <source>
        <dbReference type="Pfam" id="PF14845"/>
    </source>
</evidence>
<dbReference type="InterPro" id="IPR025705">
    <property type="entry name" value="Beta_hexosaminidase_sua/sub"/>
</dbReference>
<keyword evidence="5" id="KW-0325">Glycoprotein</keyword>
<feature type="domain" description="Glycoside hydrolase family 20 catalytic" evidence="9">
    <location>
        <begin position="200"/>
        <end position="326"/>
    </location>
</feature>
<dbReference type="GO" id="GO:0016020">
    <property type="term" value="C:membrane"/>
    <property type="evidence" value="ECO:0007669"/>
    <property type="project" value="TreeGrafter"/>
</dbReference>
<comment type="catalytic activity">
    <reaction evidence="1">
        <text>Hydrolysis of terminal non-reducing N-acetyl-D-hexosamine residues in N-acetyl-beta-D-hexosaminides.</text>
        <dbReference type="EC" id="3.2.1.52"/>
    </reaction>
</comment>
<evidence type="ECO:0000313" key="12">
    <source>
        <dbReference type="Proteomes" id="UP001331761"/>
    </source>
</evidence>
<comment type="similarity">
    <text evidence="2">Belongs to the glycosyl hydrolase 20 family.</text>
</comment>
<feature type="domain" description="Beta-hexosaminidase eukaryotic type N-terminal" evidence="10">
    <location>
        <begin position="32"/>
        <end position="147"/>
    </location>
</feature>
<dbReference type="GO" id="GO:0006689">
    <property type="term" value="P:ganglioside catabolic process"/>
    <property type="evidence" value="ECO:0007669"/>
    <property type="project" value="TreeGrafter"/>
</dbReference>
<dbReference type="PRINTS" id="PR00738">
    <property type="entry name" value="GLHYDRLASE20"/>
</dbReference>
<dbReference type="EC" id="3.2.1.52" evidence="3"/>
<dbReference type="InterPro" id="IPR017853">
    <property type="entry name" value="GH"/>
</dbReference>
<dbReference type="InterPro" id="IPR015883">
    <property type="entry name" value="Glyco_hydro_20_cat"/>
</dbReference>
<evidence type="ECO:0000259" key="9">
    <source>
        <dbReference type="Pfam" id="PF00728"/>
    </source>
</evidence>
<sequence length="414" mass="46702">MKLGIVIFVLVAATKAWYYGRPEPGSSTQGGVWPLPWTISYDTYNHTINPGQFHFVSKVGACDVIDKAMVRYQKLSFPLFDPSTYSDTAATLTTLSIAVAEGCTNGYPQLGMDESYSLLVDRSKGIATLTANQVWGALRGLETFSQLIYQPSRNKYRIRTASISDSPRFPHRGVMIDSARHFLPVGIILEHLVGVGNFRITGHTGAWGKAFPHLLPLCYNSKGFIDELSNILDPTQESTFTFLSEFFAEALALFKDNYMHFGGDEVSYDMQQCWANNADVTSRMKKMGYTSTSQLLNYYWQRLFTIIDNDRSGTKKIVWQEVLDMNVPALVLGGEVAMWGEFVDATNLIPRLWPRASAVAERLWSDPAATQSADAAWPRLHEFRCRMMNRGFPVEPPNNPDYCPYEWNPNYNEI</sequence>
<evidence type="ECO:0000256" key="3">
    <source>
        <dbReference type="ARBA" id="ARBA00012663"/>
    </source>
</evidence>
<dbReference type="Pfam" id="PF14845">
    <property type="entry name" value="Glycohydro_20b2"/>
    <property type="match status" value="1"/>
</dbReference>
<dbReference type="GO" id="GO:0005975">
    <property type="term" value="P:carbohydrate metabolic process"/>
    <property type="evidence" value="ECO:0007669"/>
    <property type="project" value="InterPro"/>
</dbReference>
<dbReference type="SUPFAM" id="SSF51445">
    <property type="entry name" value="(Trans)glycosidases"/>
    <property type="match status" value="1"/>
</dbReference>
<dbReference type="SUPFAM" id="SSF55545">
    <property type="entry name" value="beta-N-acetylhexosaminidase-like domain"/>
    <property type="match status" value="1"/>
</dbReference>
<gene>
    <name evidence="11" type="ORF">GCK32_011106</name>
</gene>
<evidence type="ECO:0000256" key="1">
    <source>
        <dbReference type="ARBA" id="ARBA00001231"/>
    </source>
</evidence>
<dbReference type="AlphaFoldDB" id="A0AAN8IT98"/>
<keyword evidence="8" id="KW-0732">Signal</keyword>
<protein>
    <recommendedName>
        <fullName evidence="3">beta-N-acetylhexosaminidase</fullName>
        <ecNumber evidence="3">3.2.1.52</ecNumber>
    </recommendedName>
</protein>
<evidence type="ECO:0000256" key="4">
    <source>
        <dbReference type="ARBA" id="ARBA00022801"/>
    </source>
</evidence>
<dbReference type="PANTHER" id="PTHR22600:SF21">
    <property type="entry name" value="BETA-HEXOSAMINIDASE A"/>
    <property type="match status" value="1"/>
</dbReference>
<evidence type="ECO:0000256" key="8">
    <source>
        <dbReference type="SAM" id="SignalP"/>
    </source>
</evidence>
<dbReference type="Gene3D" id="3.20.20.80">
    <property type="entry name" value="Glycosidases"/>
    <property type="match status" value="2"/>
</dbReference>
<reference evidence="11 12" key="1">
    <citation type="submission" date="2019-10" db="EMBL/GenBank/DDBJ databases">
        <title>Assembly and Annotation for the nematode Trichostrongylus colubriformis.</title>
        <authorList>
            <person name="Martin J."/>
        </authorList>
    </citation>
    <scope>NUCLEOTIDE SEQUENCE [LARGE SCALE GENOMIC DNA]</scope>
    <source>
        <strain evidence="11">G859</strain>
        <tissue evidence="11">Whole worm</tissue>
    </source>
</reference>
<proteinExistence type="inferred from homology"/>
<dbReference type="GO" id="GO:0030203">
    <property type="term" value="P:glycosaminoglycan metabolic process"/>
    <property type="evidence" value="ECO:0007669"/>
    <property type="project" value="TreeGrafter"/>
</dbReference>
<dbReference type="EMBL" id="WIXE01026099">
    <property type="protein sequence ID" value="KAK5964189.1"/>
    <property type="molecule type" value="Genomic_DNA"/>
</dbReference>
<dbReference type="GO" id="GO:0004563">
    <property type="term" value="F:beta-N-acetylhexosaminidase activity"/>
    <property type="evidence" value="ECO:0007669"/>
    <property type="project" value="UniProtKB-EC"/>
</dbReference>
<name>A0AAN8IT98_TRICO</name>
<dbReference type="Pfam" id="PF00728">
    <property type="entry name" value="Glyco_hydro_20"/>
    <property type="match status" value="2"/>
</dbReference>
<dbReference type="GO" id="GO:0005764">
    <property type="term" value="C:lysosome"/>
    <property type="evidence" value="ECO:0007669"/>
    <property type="project" value="TreeGrafter"/>
</dbReference>
<evidence type="ECO:0000313" key="11">
    <source>
        <dbReference type="EMBL" id="KAK5964189.1"/>
    </source>
</evidence>
<keyword evidence="12" id="KW-1185">Reference proteome</keyword>
<evidence type="ECO:0000256" key="7">
    <source>
        <dbReference type="PIRSR" id="PIRSR625705-1"/>
    </source>
</evidence>
<evidence type="ECO:0000256" key="2">
    <source>
        <dbReference type="ARBA" id="ARBA00006285"/>
    </source>
</evidence>
<accession>A0AAN8IT98</accession>
<feature type="active site" description="Proton donor" evidence="7">
    <location>
        <position position="265"/>
    </location>
</feature>
<keyword evidence="6" id="KW-0326">Glycosidase</keyword>